<accession>A0A0B7HV11</accession>
<dbReference type="AlphaFoldDB" id="A0A0B7HV11"/>
<name>A0A0B7HV11_9FLAO</name>
<organism evidence="1 2">
    <name type="scientific">Capnocytophaga cynodegmi</name>
    <dbReference type="NCBI Taxonomy" id="28189"/>
    <lineage>
        <taxon>Bacteria</taxon>
        <taxon>Pseudomonadati</taxon>
        <taxon>Bacteroidota</taxon>
        <taxon>Flavobacteriia</taxon>
        <taxon>Flavobacteriales</taxon>
        <taxon>Flavobacteriaceae</taxon>
        <taxon>Capnocytophaga</taxon>
    </lineage>
</organism>
<evidence type="ECO:0000313" key="1">
    <source>
        <dbReference type="EMBL" id="CEN41668.1"/>
    </source>
</evidence>
<dbReference type="Proteomes" id="UP000038083">
    <property type="component" value="Unassembled WGS sequence"/>
</dbReference>
<sequence length="368" mass="42518">MSVPKYIYIDDENDGSITSLINGFNDTGLIEVNPLPIEKGLSFSDLESKIRQKITDESYDGLLIDLRLDGGGPNDLQYSAISISSELRTICARKDLKSFPIVLCSTLEKIKETYKSDKTSHDLFDYSFRKSENPDYERFSKKLKALAEGYKTLPFNADSLDEIFQRQDLKNLDQRIFERFYNQDIIVPYDFAHFTVKTLFHCTNPLIKETVLAARLGVNIEESGTHWTELLSKFENYKYKGLFSGGWNRWWADLLNMKLKEISGKNFSFLKAEERVDFLKETFGVDGIVAAKPTMHNTSSEFWTICEATKLPLDPLEGFKVKLSHELKSWQEPKYMSLYAILERKGSDKGIEPHYTELERIEELKRNL</sequence>
<proteinExistence type="predicted"/>
<dbReference type="OrthoDB" id="6402183at2"/>
<reference evidence="1 2" key="1">
    <citation type="submission" date="2015-01" db="EMBL/GenBank/DDBJ databases">
        <authorList>
            <person name="MANFREDI Pablo"/>
        </authorList>
    </citation>
    <scope>NUCLEOTIDE SEQUENCE [LARGE SCALE GENOMIC DNA]</scope>
    <source>
        <strain evidence="1 2">Ccy74</strain>
    </source>
</reference>
<protein>
    <submittedName>
        <fullName evidence="1">Uncharacterized protein</fullName>
    </submittedName>
</protein>
<dbReference type="RefSeq" id="WP_018279766.1">
    <property type="nucleotide sequence ID" value="NZ_CDOF01000055.1"/>
</dbReference>
<dbReference type="EMBL" id="CDOG01000068">
    <property type="protein sequence ID" value="CEN41668.1"/>
    <property type="molecule type" value="Genomic_DNA"/>
</dbReference>
<gene>
    <name evidence="1" type="ORF">CCYN74_700002</name>
</gene>
<evidence type="ECO:0000313" key="2">
    <source>
        <dbReference type="Proteomes" id="UP000038083"/>
    </source>
</evidence>